<name>A0A4S2GZ11_9PROT</name>
<dbReference type="SUPFAM" id="SSF52833">
    <property type="entry name" value="Thioredoxin-like"/>
    <property type="match status" value="1"/>
</dbReference>
<dbReference type="Gene3D" id="3.40.30.10">
    <property type="entry name" value="Glutaredoxin"/>
    <property type="match status" value="1"/>
</dbReference>
<dbReference type="PROSITE" id="PS50404">
    <property type="entry name" value="GST_NTER"/>
    <property type="match status" value="1"/>
</dbReference>
<keyword evidence="3" id="KW-0808">Transferase</keyword>
<dbReference type="AlphaFoldDB" id="A0A4S2GZ11"/>
<dbReference type="PANTHER" id="PTHR44051">
    <property type="entry name" value="GLUTATHIONE S-TRANSFERASE-RELATED"/>
    <property type="match status" value="1"/>
</dbReference>
<dbReference type="SFLD" id="SFLDG01150">
    <property type="entry name" value="Main.1:_Beta-like"/>
    <property type="match status" value="1"/>
</dbReference>
<protein>
    <submittedName>
        <fullName evidence="3">Glutathione S-transferase family protein</fullName>
    </submittedName>
</protein>
<feature type="domain" description="GST N-terminal" evidence="2">
    <location>
        <begin position="47"/>
        <end position="126"/>
    </location>
</feature>
<evidence type="ECO:0000313" key="3">
    <source>
        <dbReference type="EMBL" id="TGY88323.1"/>
    </source>
</evidence>
<dbReference type="PANTHER" id="PTHR44051:SF21">
    <property type="entry name" value="GLUTATHIONE S-TRANSFERASE FAMILY PROTEIN"/>
    <property type="match status" value="1"/>
</dbReference>
<dbReference type="SFLD" id="SFLDS00019">
    <property type="entry name" value="Glutathione_Transferase_(cytos"/>
    <property type="match status" value="1"/>
</dbReference>
<dbReference type="Gene3D" id="1.20.1050.10">
    <property type="match status" value="1"/>
</dbReference>
<proteinExistence type="predicted"/>
<dbReference type="InterPro" id="IPR040079">
    <property type="entry name" value="Glutathione_S-Trfase"/>
</dbReference>
<dbReference type="SUPFAM" id="SSF47616">
    <property type="entry name" value="GST C-terminal domain-like"/>
    <property type="match status" value="1"/>
</dbReference>
<evidence type="ECO:0000313" key="4">
    <source>
        <dbReference type="Proteomes" id="UP000308054"/>
    </source>
</evidence>
<dbReference type="Pfam" id="PF13410">
    <property type="entry name" value="GST_C_2"/>
    <property type="match status" value="1"/>
</dbReference>
<sequence length="248" mass="27582">MRGARSRSPNAPAGSPECANSPRAAPAPGWRWRRRRPRLGLKREKHAMTVTLYHCPGTRSSGALWLLEELGAPYELVHVDVRKGPAEDFVKINPSGKVPAIRHKGQSLGELAAISLYLCDEFPDAGLAPEFGSPQRAAHYFWHVFRPGVLEPAMIAKSQGWIAERGMLGWGDFENMISRIERVLETGDYLLGDAFSACDILVGGALGWVRRFGLIEQHDTIFSYIDRLEDRDAFRRVQEIDAKMAGSS</sequence>
<dbReference type="GO" id="GO:0016740">
    <property type="term" value="F:transferase activity"/>
    <property type="evidence" value="ECO:0007669"/>
    <property type="project" value="UniProtKB-KW"/>
</dbReference>
<dbReference type="Pfam" id="PF02798">
    <property type="entry name" value="GST_N"/>
    <property type="match status" value="1"/>
</dbReference>
<dbReference type="SFLD" id="SFLDG00358">
    <property type="entry name" value="Main_(cytGST)"/>
    <property type="match status" value="1"/>
</dbReference>
<keyword evidence="4" id="KW-1185">Reference proteome</keyword>
<dbReference type="InterPro" id="IPR004045">
    <property type="entry name" value="Glutathione_S-Trfase_N"/>
</dbReference>
<comment type="caution">
    <text evidence="3">The sequence shown here is derived from an EMBL/GenBank/DDBJ whole genome shotgun (WGS) entry which is preliminary data.</text>
</comment>
<dbReference type="CDD" id="cd03046">
    <property type="entry name" value="GST_N_GTT1_like"/>
    <property type="match status" value="1"/>
</dbReference>
<feature type="region of interest" description="Disordered" evidence="1">
    <location>
        <begin position="1"/>
        <end position="38"/>
    </location>
</feature>
<evidence type="ECO:0000259" key="2">
    <source>
        <dbReference type="PROSITE" id="PS50404"/>
    </source>
</evidence>
<gene>
    <name evidence="3" type="ORF">E5163_10900</name>
</gene>
<accession>A0A4S2GZ11</accession>
<dbReference type="CDD" id="cd03207">
    <property type="entry name" value="GST_C_8"/>
    <property type="match status" value="1"/>
</dbReference>
<organism evidence="3 4">
    <name type="scientific">Marinicauda algicola</name>
    <dbReference type="NCBI Taxonomy" id="2029849"/>
    <lineage>
        <taxon>Bacteria</taxon>
        <taxon>Pseudomonadati</taxon>
        <taxon>Pseudomonadota</taxon>
        <taxon>Alphaproteobacteria</taxon>
        <taxon>Maricaulales</taxon>
        <taxon>Maricaulaceae</taxon>
        <taxon>Marinicauda</taxon>
    </lineage>
</organism>
<evidence type="ECO:0000256" key="1">
    <source>
        <dbReference type="SAM" id="MobiDB-lite"/>
    </source>
</evidence>
<dbReference type="EMBL" id="SRXW01000003">
    <property type="protein sequence ID" value="TGY88323.1"/>
    <property type="molecule type" value="Genomic_DNA"/>
</dbReference>
<reference evidence="3 4" key="1">
    <citation type="journal article" date="2017" name="Int. J. Syst. Evol. Microbiol.">
        <title>Marinicauda algicola sp. nov., isolated from a marine red alga Rhodosorus marinus.</title>
        <authorList>
            <person name="Jeong S.E."/>
            <person name="Jeon S.H."/>
            <person name="Chun B.H."/>
            <person name="Kim D.W."/>
            <person name="Jeon C.O."/>
        </authorList>
    </citation>
    <scope>NUCLEOTIDE SEQUENCE [LARGE SCALE GENOMIC DNA]</scope>
    <source>
        <strain evidence="3 4">JCM 31718</strain>
    </source>
</reference>
<dbReference type="InterPro" id="IPR036249">
    <property type="entry name" value="Thioredoxin-like_sf"/>
</dbReference>
<dbReference type="InterPro" id="IPR036282">
    <property type="entry name" value="Glutathione-S-Trfase_C_sf"/>
</dbReference>
<dbReference type="Proteomes" id="UP000308054">
    <property type="component" value="Unassembled WGS sequence"/>
</dbReference>